<feature type="transmembrane region" description="Helical" evidence="1">
    <location>
        <begin position="51"/>
        <end position="71"/>
    </location>
</feature>
<accession>A0ABW2JDX8</accession>
<proteinExistence type="predicted"/>
<keyword evidence="1" id="KW-1133">Transmembrane helix</keyword>
<evidence type="ECO:0000313" key="3">
    <source>
        <dbReference type="Proteomes" id="UP001596523"/>
    </source>
</evidence>
<keyword evidence="1" id="KW-0812">Transmembrane</keyword>
<feature type="transmembrane region" description="Helical" evidence="1">
    <location>
        <begin position="126"/>
        <end position="149"/>
    </location>
</feature>
<feature type="transmembrane region" description="Helical" evidence="1">
    <location>
        <begin position="27"/>
        <end position="45"/>
    </location>
</feature>
<comment type="caution">
    <text evidence="2">The sequence shown here is derived from an EMBL/GenBank/DDBJ whole genome shotgun (WGS) entry which is preliminary data.</text>
</comment>
<dbReference type="Proteomes" id="UP001596523">
    <property type="component" value="Unassembled WGS sequence"/>
</dbReference>
<name>A0ABW2JDX8_9ACTN</name>
<dbReference type="EMBL" id="JBHTCF010000003">
    <property type="protein sequence ID" value="MFC7304245.1"/>
    <property type="molecule type" value="Genomic_DNA"/>
</dbReference>
<keyword evidence="3" id="KW-1185">Reference proteome</keyword>
<keyword evidence="1" id="KW-0472">Membrane</keyword>
<evidence type="ECO:0008006" key="4">
    <source>
        <dbReference type="Google" id="ProtNLM"/>
    </source>
</evidence>
<protein>
    <recommendedName>
        <fullName evidence="4">DUF962 domain-containing protein</fullName>
    </recommendedName>
</protein>
<reference evidence="3" key="1">
    <citation type="journal article" date="2019" name="Int. J. Syst. Evol. Microbiol.">
        <title>The Global Catalogue of Microorganisms (GCM) 10K type strain sequencing project: providing services to taxonomists for standard genome sequencing and annotation.</title>
        <authorList>
            <consortium name="The Broad Institute Genomics Platform"/>
            <consortium name="The Broad Institute Genome Sequencing Center for Infectious Disease"/>
            <person name="Wu L."/>
            <person name="Ma J."/>
        </authorList>
    </citation>
    <scope>NUCLEOTIDE SEQUENCE [LARGE SCALE GENOMIC DNA]</scope>
    <source>
        <strain evidence="3">SYNS20</strain>
    </source>
</reference>
<organism evidence="2 3">
    <name type="scientific">Streptomyces monticola</name>
    <dbReference type="NCBI Taxonomy" id="2666263"/>
    <lineage>
        <taxon>Bacteria</taxon>
        <taxon>Bacillati</taxon>
        <taxon>Actinomycetota</taxon>
        <taxon>Actinomycetes</taxon>
        <taxon>Kitasatosporales</taxon>
        <taxon>Streptomycetaceae</taxon>
        <taxon>Streptomyces</taxon>
    </lineage>
</organism>
<evidence type="ECO:0000256" key="1">
    <source>
        <dbReference type="SAM" id="Phobius"/>
    </source>
</evidence>
<sequence length="152" mass="16518">MADDTDVLLELWKGHRDEARQMENQRATLTHVVILVAAAGLGFLAQDGALGTSSLVVTVPMFVLGAFGAVAGTKYGERWAVHSGLPDRLRHEVGLRRPGLNLSGLIEDNHVEHRAEFPRISRVRIWVLRVGIHGGIAAGGFALSLWALVRGR</sequence>
<evidence type="ECO:0000313" key="2">
    <source>
        <dbReference type="EMBL" id="MFC7304245.1"/>
    </source>
</evidence>
<gene>
    <name evidence="2" type="ORF">ACFQVC_08480</name>
</gene>
<dbReference type="RefSeq" id="WP_381828389.1">
    <property type="nucleotide sequence ID" value="NZ_JBHTCF010000003.1"/>
</dbReference>